<dbReference type="WBParaSite" id="maker-unitig_26428-snap-gene-0.2-mRNA-1">
    <property type="protein sequence ID" value="maker-unitig_26428-snap-gene-0.2-mRNA-1"/>
    <property type="gene ID" value="maker-unitig_26428-snap-gene-0.2"/>
</dbReference>
<evidence type="ECO:0000256" key="1">
    <source>
        <dbReference type="SAM" id="MobiDB-lite"/>
    </source>
</evidence>
<evidence type="ECO:0000313" key="2">
    <source>
        <dbReference type="Proteomes" id="UP000095280"/>
    </source>
</evidence>
<reference evidence="3" key="1">
    <citation type="submission" date="2016-11" db="UniProtKB">
        <authorList>
            <consortium name="WormBaseParasite"/>
        </authorList>
    </citation>
    <scope>IDENTIFICATION</scope>
</reference>
<keyword evidence="2" id="KW-1185">Reference proteome</keyword>
<dbReference type="Proteomes" id="UP000095280">
    <property type="component" value="Unplaced"/>
</dbReference>
<dbReference type="AlphaFoldDB" id="A0A1I8F9W5"/>
<organism evidence="2 3">
    <name type="scientific">Macrostomum lignano</name>
    <dbReference type="NCBI Taxonomy" id="282301"/>
    <lineage>
        <taxon>Eukaryota</taxon>
        <taxon>Metazoa</taxon>
        <taxon>Spiralia</taxon>
        <taxon>Lophotrochozoa</taxon>
        <taxon>Platyhelminthes</taxon>
        <taxon>Rhabditophora</taxon>
        <taxon>Macrostomorpha</taxon>
        <taxon>Macrostomida</taxon>
        <taxon>Macrostomidae</taxon>
        <taxon>Macrostomum</taxon>
    </lineage>
</organism>
<feature type="region of interest" description="Disordered" evidence="1">
    <location>
        <begin position="89"/>
        <end position="137"/>
    </location>
</feature>
<name>A0A1I8F9W5_9PLAT</name>
<sequence>WPACGSLSPVRAICPRSESLTLSHNNMLALRRSWRQWLYRVQAWCLGLREAKRRRTSISNARSGVSRSLFRRAVPAVLATPRSGDIAQKLGLKSGNCQADQERRRRQPAGVSRWPPARPEDFEVGTDEDRRPRRWTH</sequence>
<protein>
    <submittedName>
        <fullName evidence="3">Integron gene cassette protein</fullName>
    </submittedName>
</protein>
<evidence type="ECO:0000313" key="3">
    <source>
        <dbReference type="WBParaSite" id="maker-unitig_26428-snap-gene-0.2-mRNA-1"/>
    </source>
</evidence>
<proteinExistence type="predicted"/>
<accession>A0A1I8F9W5</accession>